<sequence length="263" mass="30492">MERIPWISHHPLDVKRGTFSGELSRLATISSTLPVYVEAAKDLVSLYVHRGYPQDIVSTWAKRYVKPRWENRLSDNSERALEGVLVLKSEYNPIWNYFNAKELGDTIFNYWNAWYEKAERGSYVNTNNIDNYYPAPDKPLPGSFAVLPDLLTRVQGRDGQPVEVADLRKIQLIGNRVLVSKKRTKNLFDLTSLWKRIVFQKLDEKALEQPRKTGLLPQEPSLTGTFMDPDPDAWLNYRLENQDNIHRRSSPERDVTDPAYLLD</sequence>
<gene>
    <name evidence="1" type="ORF">TRAPUB_5352</name>
</gene>
<dbReference type="AlphaFoldDB" id="A0A1M2V8V4"/>
<protein>
    <submittedName>
        <fullName evidence="1">Uncharacterized protein</fullName>
    </submittedName>
</protein>
<keyword evidence="2" id="KW-1185">Reference proteome</keyword>
<comment type="caution">
    <text evidence="1">The sequence shown here is derived from an EMBL/GenBank/DDBJ whole genome shotgun (WGS) entry which is preliminary data.</text>
</comment>
<dbReference type="OMA" id="QDNIHRR"/>
<reference evidence="1 2" key="1">
    <citation type="submission" date="2016-10" db="EMBL/GenBank/DDBJ databases">
        <title>Genome sequence of the basidiomycete white-rot fungus Trametes pubescens.</title>
        <authorList>
            <person name="Makela M.R."/>
            <person name="Granchi Z."/>
            <person name="Peng M."/>
            <person name="De Vries R.P."/>
            <person name="Grigoriev I."/>
            <person name="Riley R."/>
            <person name="Hilden K."/>
        </authorList>
    </citation>
    <scope>NUCLEOTIDE SEQUENCE [LARGE SCALE GENOMIC DNA]</scope>
    <source>
        <strain evidence="1 2">FBCC735</strain>
    </source>
</reference>
<name>A0A1M2V8V4_TRAPU</name>
<dbReference type="STRING" id="154538.A0A1M2V8V4"/>
<accession>A0A1M2V8V4</accession>
<evidence type="ECO:0000313" key="1">
    <source>
        <dbReference type="EMBL" id="OJT03966.1"/>
    </source>
</evidence>
<dbReference type="OrthoDB" id="2757393at2759"/>
<evidence type="ECO:0000313" key="2">
    <source>
        <dbReference type="Proteomes" id="UP000184267"/>
    </source>
</evidence>
<organism evidence="1 2">
    <name type="scientific">Trametes pubescens</name>
    <name type="common">White-rot fungus</name>
    <dbReference type="NCBI Taxonomy" id="154538"/>
    <lineage>
        <taxon>Eukaryota</taxon>
        <taxon>Fungi</taxon>
        <taxon>Dikarya</taxon>
        <taxon>Basidiomycota</taxon>
        <taxon>Agaricomycotina</taxon>
        <taxon>Agaricomycetes</taxon>
        <taxon>Polyporales</taxon>
        <taxon>Polyporaceae</taxon>
        <taxon>Trametes</taxon>
    </lineage>
</organism>
<dbReference type="EMBL" id="MNAD01001566">
    <property type="protein sequence ID" value="OJT03966.1"/>
    <property type="molecule type" value="Genomic_DNA"/>
</dbReference>
<dbReference type="Proteomes" id="UP000184267">
    <property type="component" value="Unassembled WGS sequence"/>
</dbReference>
<proteinExistence type="predicted"/>